<proteinExistence type="predicted"/>
<evidence type="ECO:0000256" key="2">
    <source>
        <dbReference type="ARBA" id="ARBA00001966"/>
    </source>
</evidence>
<dbReference type="SUPFAM" id="SSF55874">
    <property type="entry name" value="ATPase domain of HSP90 chaperone/DNA topoisomerase II/histidine kinase"/>
    <property type="match status" value="1"/>
</dbReference>
<dbReference type="SMART" id="SM00387">
    <property type="entry name" value="HATPase_c"/>
    <property type="match status" value="1"/>
</dbReference>
<evidence type="ECO:0000256" key="5">
    <source>
        <dbReference type="ARBA" id="ARBA00017322"/>
    </source>
</evidence>
<evidence type="ECO:0000256" key="12">
    <source>
        <dbReference type="ARBA" id="ARBA00023012"/>
    </source>
</evidence>
<comment type="catalytic activity">
    <reaction evidence="1">
        <text>ATP + protein L-histidine = ADP + protein N-phospho-L-histidine.</text>
        <dbReference type="EC" id="2.7.13.3"/>
    </reaction>
</comment>
<organism evidence="17 18">
    <name type="scientific">Allocatelliglobosispora scoriae</name>
    <dbReference type="NCBI Taxonomy" id="643052"/>
    <lineage>
        <taxon>Bacteria</taxon>
        <taxon>Bacillati</taxon>
        <taxon>Actinomycetota</taxon>
        <taxon>Actinomycetes</taxon>
        <taxon>Micromonosporales</taxon>
        <taxon>Micromonosporaceae</taxon>
        <taxon>Allocatelliglobosispora</taxon>
    </lineage>
</organism>
<reference evidence="17 18" key="1">
    <citation type="submission" date="2020-08" db="EMBL/GenBank/DDBJ databases">
        <title>Sequencing the genomes of 1000 actinobacteria strains.</title>
        <authorList>
            <person name="Klenk H.-P."/>
        </authorList>
    </citation>
    <scope>NUCLEOTIDE SEQUENCE [LARGE SCALE GENOMIC DNA]</scope>
    <source>
        <strain evidence="17 18">DSM 45362</strain>
    </source>
</reference>
<gene>
    <name evidence="17" type="ORF">F4553_007208</name>
</gene>
<dbReference type="InterPro" id="IPR050482">
    <property type="entry name" value="Sensor_HK_TwoCompSys"/>
</dbReference>
<comment type="function">
    <text evidence="14">Member of the two-component regulatory system NreB/NreC involved in the control of dissimilatory nitrate/nitrite reduction in response to oxygen. NreB functions as a direct oxygen sensor histidine kinase which is autophosphorylated, in the absence of oxygen, probably at the conserved histidine residue, and transfers its phosphate group probably to a conserved aspartate residue of NreC. NreB/NreC activates the expression of the nitrate (narGHJI) and nitrite (nir) reductase operons, as well as the putative nitrate transporter gene narT.</text>
</comment>
<evidence type="ECO:0000259" key="16">
    <source>
        <dbReference type="PROSITE" id="PS50109"/>
    </source>
</evidence>
<dbReference type="PANTHER" id="PTHR24421">
    <property type="entry name" value="NITRATE/NITRITE SENSOR PROTEIN NARX-RELATED"/>
    <property type="match status" value="1"/>
</dbReference>
<comment type="subcellular location">
    <subcellularLocation>
        <location evidence="3">Cytoplasm</location>
    </subcellularLocation>
</comment>
<evidence type="ECO:0000256" key="11">
    <source>
        <dbReference type="ARBA" id="ARBA00023004"/>
    </source>
</evidence>
<dbReference type="GO" id="GO:0005737">
    <property type="term" value="C:cytoplasm"/>
    <property type="evidence" value="ECO:0007669"/>
    <property type="project" value="UniProtKB-SubCell"/>
</dbReference>
<name>A0A841C064_9ACTN</name>
<dbReference type="Pfam" id="PF07730">
    <property type="entry name" value="HisKA_3"/>
    <property type="match status" value="1"/>
</dbReference>
<evidence type="ECO:0000313" key="17">
    <source>
        <dbReference type="EMBL" id="MBB5873774.1"/>
    </source>
</evidence>
<keyword evidence="18" id="KW-1185">Reference proteome</keyword>
<evidence type="ECO:0000313" key="18">
    <source>
        <dbReference type="Proteomes" id="UP000587527"/>
    </source>
</evidence>
<keyword evidence="13" id="KW-0411">Iron-sulfur</keyword>
<dbReference type="CDD" id="cd16917">
    <property type="entry name" value="HATPase_UhpB-NarQ-NarX-like"/>
    <property type="match status" value="1"/>
</dbReference>
<dbReference type="InterPro" id="IPR004358">
    <property type="entry name" value="Sig_transdc_His_kin-like_C"/>
</dbReference>
<dbReference type="AlphaFoldDB" id="A0A841C064"/>
<evidence type="ECO:0000256" key="4">
    <source>
        <dbReference type="ARBA" id="ARBA00012438"/>
    </source>
</evidence>
<keyword evidence="11" id="KW-0408">Iron</keyword>
<evidence type="ECO:0000256" key="15">
    <source>
        <dbReference type="ARBA" id="ARBA00030800"/>
    </source>
</evidence>
<dbReference type="GO" id="GO:0051539">
    <property type="term" value="F:4 iron, 4 sulfur cluster binding"/>
    <property type="evidence" value="ECO:0007669"/>
    <property type="project" value="UniProtKB-KW"/>
</dbReference>
<evidence type="ECO:0000256" key="10">
    <source>
        <dbReference type="ARBA" id="ARBA00022777"/>
    </source>
</evidence>
<evidence type="ECO:0000256" key="6">
    <source>
        <dbReference type="ARBA" id="ARBA00022485"/>
    </source>
</evidence>
<evidence type="ECO:0000256" key="13">
    <source>
        <dbReference type="ARBA" id="ARBA00023014"/>
    </source>
</evidence>
<dbReference type="InterPro" id="IPR005467">
    <property type="entry name" value="His_kinase_dom"/>
</dbReference>
<keyword evidence="12" id="KW-0902">Two-component regulatory system</keyword>
<dbReference type="EC" id="2.7.13.3" evidence="4"/>
<evidence type="ECO:0000256" key="1">
    <source>
        <dbReference type="ARBA" id="ARBA00000085"/>
    </source>
</evidence>
<comment type="cofactor">
    <cofactor evidence="2">
        <name>[4Fe-4S] cluster</name>
        <dbReference type="ChEBI" id="CHEBI:49883"/>
    </cofactor>
</comment>
<dbReference type="InterPro" id="IPR003594">
    <property type="entry name" value="HATPase_dom"/>
</dbReference>
<evidence type="ECO:0000256" key="9">
    <source>
        <dbReference type="ARBA" id="ARBA00022723"/>
    </source>
</evidence>
<evidence type="ECO:0000256" key="8">
    <source>
        <dbReference type="ARBA" id="ARBA00022679"/>
    </source>
</evidence>
<dbReference type="InterPro" id="IPR011712">
    <property type="entry name" value="Sig_transdc_His_kin_sub3_dim/P"/>
</dbReference>
<accession>A0A841C064</accession>
<sequence length="220" mass="23274">MGPAELSSLCRAHHDAGVLAERDRIALELHDTFAQGFAGILLLIQAAEVELATDPAACGRRLASAARTARENLRETRTMVATFAAGDPEPETLPATLGTLVRRFGRERGVTATFSASGGTDLPYEQHVTLLRAAQEALANAGRHSGASRVDVRLSRGDTEVTLEISDDGRGFTADDDRGQGFGLAGMWRRVAQAGGELSVQSAPGAGTTVRLRLPIMGRQ</sequence>
<keyword evidence="10 17" id="KW-0418">Kinase</keyword>
<evidence type="ECO:0000256" key="3">
    <source>
        <dbReference type="ARBA" id="ARBA00004496"/>
    </source>
</evidence>
<dbReference type="Pfam" id="PF02518">
    <property type="entry name" value="HATPase_c"/>
    <property type="match status" value="1"/>
</dbReference>
<dbReference type="GO" id="GO:0046872">
    <property type="term" value="F:metal ion binding"/>
    <property type="evidence" value="ECO:0007669"/>
    <property type="project" value="UniProtKB-KW"/>
</dbReference>
<evidence type="ECO:0000256" key="7">
    <source>
        <dbReference type="ARBA" id="ARBA00022490"/>
    </source>
</evidence>
<dbReference type="PANTHER" id="PTHR24421:SF62">
    <property type="entry name" value="SENSORY TRANSDUCTION HISTIDINE KINASE"/>
    <property type="match status" value="1"/>
</dbReference>
<dbReference type="GO" id="GO:0000155">
    <property type="term" value="F:phosphorelay sensor kinase activity"/>
    <property type="evidence" value="ECO:0007669"/>
    <property type="project" value="InterPro"/>
</dbReference>
<keyword evidence="9" id="KW-0479">Metal-binding</keyword>
<protein>
    <recommendedName>
        <fullName evidence="5">Oxygen sensor histidine kinase NreB</fullName>
        <ecNumber evidence="4">2.7.13.3</ecNumber>
    </recommendedName>
    <alternativeName>
        <fullName evidence="15">Nitrogen regulation protein B</fullName>
    </alternativeName>
</protein>
<feature type="domain" description="Histidine kinase" evidence="16">
    <location>
        <begin position="130"/>
        <end position="218"/>
    </location>
</feature>
<dbReference type="EMBL" id="JACHMN010000003">
    <property type="protein sequence ID" value="MBB5873774.1"/>
    <property type="molecule type" value="Genomic_DNA"/>
</dbReference>
<dbReference type="GO" id="GO:0046983">
    <property type="term" value="F:protein dimerization activity"/>
    <property type="evidence" value="ECO:0007669"/>
    <property type="project" value="InterPro"/>
</dbReference>
<keyword evidence="8" id="KW-0808">Transferase</keyword>
<dbReference type="Gene3D" id="3.30.565.10">
    <property type="entry name" value="Histidine kinase-like ATPase, C-terminal domain"/>
    <property type="match status" value="1"/>
</dbReference>
<dbReference type="InterPro" id="IPR036890">
    <property type="entry name" value="HATPase_C_sf"/>
</dbReference>
<evidence type="ECO:0000256" key="14">
    <source>
        <dbReference type="ARBA" id="ARBA00024827"/>
    </source>
</evidence>
<dbReference type="PROSITE" id="PS50109">
    <property type="entry name" value="HIS_KIN"/>
    <property type="match status" value="1"/>
</dbReference>
<dbReference type="Proteomes" id="UP000587527">
    <property type="component" value="Unassembled WGS sequence"/>
</dbReference>
<keyword evidence="6" id="KW-0004">4Fe-4S</keyword>
<comment type="caution">
    <text evidence="17">The sequence shown here is derived from an EMBL/GenBank/DDBJ whole genome shotgun (WGS) entry which is preliminary data.</text>
</comment>
<dbReference type="Gene3D" id="1.20.5.1930">
    <property type="match status" value="1"/>
</dbReference>
<dbReference type="RefSeq" id="WP_184845346.1">
    <property type="nucleotide sequence ID" value="NZ_JACHMN010000003.1"/>
</dbReference>
<dbReference type="GO" id="GO:0016020">
    <property type="term" value="C:membrane"/>
    <property type="evidence" value="ECO:0007669"/>
    <property type="project" value="InterPro"/>
</dbReference>
<dbReference type="PRINTS" id="PR00344">
    <property type="entry name" value="BCTRLSENSOR"/>
</dbReference>
<keyword evidence="7" id="KW-0963">Cytoplasm</keyword>